<evidence type="ECO:0008006" key="8">
    <source>
        <dbReference type="Google" id="ProtNLM"/>
    </source>
</evidence>
<evidence type="ECO:0000256" key="4">
    <source>
        <dbReference type="ARBA" id="ARBA00023136"/>
    </source>
</evidence>
<feature type="transmembrane region" description="Helical" evidence="6">
    <location>
        <begin position="262"/>
        <end position="281"/>
    </location>
</feature>
<evidence type="ECO:0000256" key="5">
    <source>
        <dbReference type="SAM" id="MobiDB-lite"/>
    </source>
</evidence>
<evidence type="ECO:0000256" key="2">
    <source>
        <dbReference type="ARBA" id="ARBA00022692"/>
    </source>
</evidence>
<dbReference type="Gene3D" id="1.20.1250.20">
    <property type="entry name" value="MFS general substrate transporter like domains"/>
    <property type="match status" value="1"/>
</dbReference>
<accession>A0A0B7K008</accession>
<dbReference type="InterPro" id="IPR005828">
    <property type="entry name" value="MFS_sugar_transport-like"/>
</dbReference>
<evidence type="ECO:0000256" key="1">
    <source>
        <dbReference type="ARBA" id="ARBA00004370"/>
    </source>
</evidence>
<keyword evidence="2 6" id="KW-0812">Transmembrane</keyword>
<dbReference type="GO" id="GO:0000329">
    <property type="term" value="C:fungal-type vacuole membrane"/>
    <property type="evidence" value="ECO:0007669"/>
    <property type="project" value="TreeGrafter"/>
</dbReference>
<proteinExistence type="predicted"/>
<dbReference type="GO" id="GO:0022857">
    <property type="term" value="F:transmembrane transporter activity"/>
    <property type="evidence" value="ECO:0007669"/>
    <property type="project" value="InterPro"/>
</dbReference>
<feature type="transmembrane region" description="Helical" evidence="6">
    <location>
        <begin position="501"/>
        <end position="524"/>
    </location>
</feature>
<comment type="subcellular location">
    <subcellularLocation>
        <location evidence="1">Membrane</location>
    </subcellularLocation>
</comment>
<sequence length="600" mass="65951">MSLAQHVTQEEGFDCQLPTDRDNQNWHSIEQRVASVDAGEENLTEWRRMSFSPGDFKPQSQPHTAAYKVSDWKRGVQVATAVLANWFASGIVFGFAALKPVLVAEGVYRDSCDDDGHDGPEAFVHFSPRYIPCPRQEMRLNFIFITATITTNIACLLSGFTLDRFGRRSCWIIGCIALAMGSSLMAVSFATPGLNGYVSGSMLLGLGGTFLFVPSFELANAFPKYSGLVVAVITGAFDASASVFLFYRLAYEASNRRFSPQQFFFAYLLVPATILVAEILIMPPHSYHTMAELAAEIEKAQDETHDAHSSDGEIVDDHLLVRVQSARSDRSRRTKLDQIEEIVGDAQLREARIRAEEERQGNSGVWGMLHGMPAHRQMRTPWYVLILLLTVLQMVRMNYFIATIRSQYRYMLGSEERGQQINQFFDAALPMGGVLSTPFIGLLLNNVSVPTTFSILTVLMVVIGVFNCIPTLWAGYVTVVTFVILRPLYYSAISDYATKVFGFATFGRIYGTLICFSGVVNFAQSGLDALTNGPLGGDPTPVNAVSAGLGTMIGIASTAFVAVKSMRLCETWTDADEEGAESLLAEGTGGYGTSEETNRH</sequence>
<dbReference type="Pfam" id="PF00083">
    <property type="entry name" value="Sugar_tr"/>
    <property type="match status" value="1"/>
</dbReference>
<feature type="transmembrane region" description="Helical" evidence="6">
    <location>
        <begin position="169"/>
        <end position="190"/>
    </location>
</feature>
<evidence type="ECO:0000313" key="7">
    <source>
        <dbReference type="EMBL" id="CEO50539.1"/>
    </source>
</evidence>
<evidence type="ECO:0000256" key="3">
    <source>
        <dbReference type="ARBA" id="ARBA00022989"/>
    </source>
</evidence>
<keyword evidence="4 6" id="KW-0472">Membrane</keyword>
<feature type="transmembrane region" description="Helical" evidence="6">
    <location>
        <begin position="382"/>
        <end position="401"/>
    </location>
</feature>
<name>A0A0B7K008_BIOOC</name>
<feature type="transmembrane region" description="Helical" evidence="6">
    <location>
        <begin position="142"/>
        <end position="162"/>
    </location>
</feature>
<evidence type="ECO:0000256" key="6">
    <source>
        <dbReference type="SAM" id="Phobius"/>
    </source>
</evidence>
<dbReference type="AlphaFoldDB" id="A0A0B7K008"/>
<feature type="transmembrane region" description="Helical" evidence="6">
    <location>
        <begin position="544"/>
        <end position="563"/>
    </location>
</feature>
<feature type="transmembrane region" description="Helical" evidence="6">
    <location>
        <begin position="78"/>
        <end position="98"/>
    </location>
</feature>
<feature type="transmembrane region" description="Helical" evidence="6">
    <location>
        <begin position="228"/>
        <end position="250"/>
    </location>
</feature>
<gene>
    <name evidence="7" type="ORF">BN869_000006597_1</name>
</gene>
<protein>
    <recommendedName>
        <fullName evidence="8">Major facilitator superfamily (MFS) profile domain-containing protein</fullName>
    </recommendedName>
</protein>
<dbReference type="InterPro" id="IPR036259">
    <property type="entry name" value="MFS_trans_sf"/>
</dbReference>
<dbReference type="PANTHER" id="PTHR20772:SF4">
    <property type="entry name" value="HYPOTHETICAL AMINO ACID TRANSPORTER (EUROFUNG)"/>
    <property type="match status" value="1"/>
</dbReference>
<reference evidence="7" key="1">
    <citation type="submission" date="2015-01" db="EMBL/GenBank/DDBJ databases">
        <authorList>
            <person name="Durling Mikael"/>
        </authorList>
    </citation>
    <scope>NUCLEOTIDE SEQUENCE</scope>
</reference>
<feature type="region of interest" description="Disordered" evidence="5">
    <location>
        <begin position="1"/>
        <end position="21"/>
    </location>
</feature>
<dbReference type="EMBL" id="CDPU01000019">
    <property type="protein sequence ID" value="CEO50539.1"/>
    <property type="molecule type" value="Genomic_DNA"/>
</dbReference>
<dbReference type="SUPFAM" id="SSF103473">
    <property type="entry name" value="MFS general substrate transporter"/>
    <property type="match status" value="1"/>
</dbReference>
<organism evidence="7">
    <name type="scientific">Bionectria ochroleuca</name>
    <name type="common">Gliocladium roseum</name>
    <dbReference type="NCBI Taxonomy" id="29856"/>
    <lineage>
        <taxon>Eukaryota</taxon>
        <taxon>Fungi</taxon>
        <taxon>Dikarya</taxon>
        <taxon>Ascomycota</taxon>
        <taxon>Pezizomycotina</taxon>
        <taxon>Sordariomycetes</taxon>
        <taxon>Hypocreomycetidae</taxon>
        <taxon>Hypocreales</taxon>
        <taxon>Bionectriaceae</taxon>
        <taxon>Clonostachys</taxon>
    </lineage>
</organism>
<feature type="transmembrane region" description="Helical" evidence="6">
    <location>
        <begin position="421"/>
        <end position="440"/>
    </location>
</feature>
<dbReference type="InterPro" id="IPR052599">
    <property type="entry name" value="SLC43A_AATransporter"/>
</dbReference>
<dbReference type="PANTHER" id="PTHR20772">
    <property type="entry name" value="PROTEIN FMP42"/>
    <property type="match status" value="1"/>
</dbReference>
<keyword evidence="3 6" id="KW-1133">Transmembrane helix</keyword>